<feature type="domain" description="HD/PDEase" evidence="1">
    <location>
        <begin position="18"/>
        <end position="131"/>
    </location>
</feature>
<dbReference type="OrthoDB" id="5431498at2"/>
<dbReference type="CDD" id="cd00077">
    <property type="entry name" value="HDc"/>
    <property type="match status" value="1"/>
</dbReference>
<dbReference type="Proteomes" id="UP000006055">
    <property type="component" value="Chromosome"/>
</dbReference>
<dbReference type="Gene3D" id="1.10.3210.10">
    <property type="entry name" value="Hypothetical protein af1432"/>
    <property type="match status" value="1"/>
</dbReference>
<keyword evidence="3" id="KW-1185">Reference proteome</keyword>
<evidence type="ECO:0000313" key="3">
    <source>
        <dbReference type="Proteomes" id="UP000006055"/>
    </source>
</evidence>
<accession>I4CCE1</accession>
<dbReference type="STRING" id="706587.Desti_4608"/>
<dbReference type="InterPro" id="IPR006674">
    <property type="entry name" value="HD_domain"/>
</dbReference>
<dbReference type="RefSeq" id="WP_014812342.1">
    <property type="nucleotide sequence ID" value="NC_018025.1"/>
</dbReference>
<sequence length="184" mass="21310">MIIPNEDACFRLLEKYGTPHHIVLHSEKVWQVARILAEALLRRNHALELDLLKASCLLHDIGKYPCIVDGSKFHDIRGEEILISEGYPAVARIVVQHVILRTEIPPIAEEHVLFYADKRVVHDEVVTLENRFQYLQDTYGKTAKAVERLMIMKQNTVQLESEIFNLLDFAPQDIPQLLEEYSRK</sequence>
<dbReference type="InterPro" id="IPR003607">
    <property type="entry name" value="HD/PDEase_dom"/>
</dbReference>
<dbReference type="AlphaFoldDB" id="I4CCE1"/>
<dbReference type="EMBL" id="CP003360">
    <property type="protein sequence ID" value="AFM27232.1"/>
    <property type="molecule type" value="Genomic_DNA"/>
</dbReference>
<dbReference type="SUPFAM" id="SSF109604">
    <property type="entry name" value="HD-domain/PDEase-like"/>
    <property type="match status" value="1"/>
</dbReference>
<evidence type="ECO:0000313" key="2">
    <source>
        <dbReference type="EMBL" id="AFM27232.1"/>
    </source>
</evidence>
<gene>
    <name evidence="2" type="ordered locus">Desti_4608</name>
</gene>
<dbReference type="HOGENOM" id="CLU_116766_0_0_7"/>
<dbReference type="SMART" id="SM00471">
    <property type="entry name" value="HDc"/>
    <property type="match status" value="1"/>
</dbReference>
<dbReference type="Pfam" id="PF01966">
    <property type="entry name" value="HD"/>
    <property type="match status" value="1"/>
</dbReference>
<name>I4CCE1_DESTA</name>
<dbReference type="GO" id="GO:0016787">
    <property type="term" value="F:hydrolase activity"/>
    <property type="evidence" value="ECO:0007669"/>
    <property type="project" value="UniProtKB-KW"/>
</dbReference>
<reference evidence="3" key="1">
    <citation type="submission" date="2012-06" db="EMBL/GenBank/DDBJ databases">
        <title>Complete sequence of chromosome of Desulfomonile tiedjei DSM 6799.</title>
        <authorList>
            <person name="Lucas S."/>
            <person name="Copeland A."/>
            <person name="Lapidus A."/>
            <person name="Glavina del Rio T."/>
            <person name="Dalin E."/>
            <person name="Tice H."/>
            <person name="Bruce D."/>
            <person name="Goodwin L."/>
            <person name="Pitluck S."/>
            <person name="Peters L."/>
            <person name="Ovchinnikova G."/>
            <person name="Zeytun A."/>
            <person name="Lu M."/>
            <person name="Kyrpides N."/>
            <person name="Mavromatis K."/>
            <person name="Ivanova N."/>
            <person name="Brettin T."/>
            <person name="Detter J.C."/>
            <person name="Han C."/>
            <person name="Larimer F."/>
            <person name="Land M."/>
            <person name="Hauser L."/>
            <person name="Markowitz V."/>
            <person name="Cheng J.-F."/>
            <person name="Hugenholtz P."/>
            <person name="Woyke T."/>
            <person name="Wu D."/>
            <person name="Spring S."/>
            <person name="Schroeder M."/>
            <person name="Brambilla E."/>
            <person name="Klenk H.-P."/>
            <person name="Eisen J.A."/>
        </authorList>
    </citation>
    <scope>NUCLEOTIDE SEQUENCE [LARGE SCALE GENOMIC DNA]</scope>
    <source>
        <strain evidence="3">ATCC 49306 / DSM 6799 / DCB-1</strain>
    </source>
</reference>
<evidence type="ECO:0000259" key="1">
    <source>
        <dbReference type="SMART" id="SM00471"/>
    </source>
</evidence>
<keyword evidence="2" id="KW-0378">Hydrolase</keyword>
<dbReference type="eggNOG" id="COG2206">
    <property type="taxonomic scope" value="Bacteria"/>
</dbReference>
<proteinExistence type="predicted"/>
<protein>
    <submittedName>
        <fullName evidence="2">dGTP triphosphohydrolase</fullName>
    </submittedName>
</protein>
<organism evidence="2 3">
    <name type="scientific">Desulfomonile tiedjei (strain ATCC 49306 / DSM 6799 / DCB-1)</name>
    <dbReference type="NCBI Taxonomy" id="706587"/>
    <lineage>
        <taxon>Bacteria</taxon>
        <taxon>Pseudomonadati</taxon>
        <taxon>Thermodesulfobacteriota</taxon>
        <taxon>Desulfomonilia</taxon>
        <taxon>Desulfomonilales</taxon>
        <taxon>Desulfomonilaceae</taxon>
        <taxon>Desulfomonile</taxon>
    </lineage>
</organism>
<dbReference type="KEGG" id="dti:Desti_4608"/>